<sequence>MVVVGKSVYMFGNDLTVTLSWQRFGPPFMSEITYFRTPIHPATISTKKLSIFLQHHQPTSPLDSPATLFRGSKRGNQHDKPLPDVPITRPTSGPANRMDFLTCPDGPLAFLEWVRLFPRLKRTNLGAWGASTRPPTKYATRNPASQQPARICVRTLVNALGTLGRELHARSTASALHPRTYLRVRYSFLCLFTFILGPAQLVMQESRTAPTASRVRLPHVRLAHLQAAAEAKILPSSCSITAYSGISTSAASTTTPTHPVFIDNSRAQHLWPFDLIETRAQPI</sequence>
<evidence type="ECO:0000256" key="1">
    <source>
        <dbReference type="SAM" id="MobiDB-lite"/>
    </source>
</evidence>
<dbReference type="EMBL" id="JARIHO010000036">
    <property type="protein sequence ID" value="KAJ7330885.1"/>
    <property type="molecule type" value="Genomic_DNA"/>
</dbReference>
<protein>
    <submittedName>
        <fullName evidence="2">Uncharacterized protein</fullName>
    </submittedName>
</protein>
<keyword evidence="3" id="KW-1185">Reference proteome</keyword>
<organism evidence="2 3">
    <name type="scientific">Mycena albidolilacea</name>
    <dbReference type="NCBI Taxonomy" id="1033008"/>
    <lineage>
        <taxon>Eukaryota</taxon>
        <taxon>Fungi</taxon>
        <taxon>Dikarya</taxon>
        <taxon>Basidiomycota</taxon>
        <taxon>Agaricomycotina</taxon>
        <taxon>Agaricomycetes</taxon>
        <taxon>Agaricomycetidae</taxon>
        <taxon>Agaricales</taxon>
        <taxon>Marasmiineae</taxon>
        <taxon>Mycenaceae</taxon>
        <taxon>Mycena</taxon>
    </lineage>
</organism>
<dbReference type="Proteomes" id="UP001218218">
    <property type="component" value="Unassembled WGS sequence"/>
</dbReference>
<dbReference type="AlphaFoldDB" id="A0AAD7EJA8"/>
<gene>
    <name evidence="2" type="ORF">DFH08DRAFT_940178</name>
</gene>
<evidence type="ECO:0000313" key="2">
    <source>
        <dbReference type="EMBL" id="KAJ7330885.1"/>
    </source>
</evidence>
<proteinExistence type="predicted"/>
<name>A0AAD7EJA8_9AGAR</name>
<evidence type="ECO:0000313" key="3">
    <source>
        <dbReference type="Proteomes" id="UP001218218"/>
    </source>
</evidence>
<feature type="region of interest" description="Disordered" evidence="1">
    <location>
        <begin position="71"/>
        <end position="93"/>
    </location>
</feature>
<accession>A0AAD7EJA8</accession>
<comment type="caution">
    <text evidence="2">The sequence shown here is derived from an EMBL/GenBank/DDBJ whole genome shotgun (WGS) entry which is preliminary data.</text>
</comment>
<reference evidence="2" key="1">
    <citation type="submission" date="2023-03" db="EMBL/GenBank/DDBJ databases">
        <title>Massive genome expansion in bonnet fungi (Mycena s.s.) driven by repeated elements and novel gene families across ecological guilds.</title>
        <authorList>
            <consortium name="Lawrence Berkeley National Laboratory"/>
            <person name="Harder C.B."/>
            <person name="Miyauchi S."/>
            <person name="Viragh M."/>
            <person name="Kuo A."/>
            <person name="Thoen E."/>
            <person name="Andreopoulos B."/>
            <person name="Lu D."/>
            <person name="Skrede I."/>
            <person name="Drula E."/>
            <person name="Henrissat B."/>
            <person name="Morin E."/>
            <person name="Kohler A."/>
            <person name="Barry K."/>
            <person name="LaButti K."/>
            <person name="Morin E."/>
            <person name="Salamov A."/>
            <person name="Lipzen A."/>
            <person name="Mereny Z."/>
            <person name="Hegedus B."/>
            <person name="Baldrian P."/>
            <person name="Stursova M."/>
            <person name="Weitz H."/>
            <person name="Taylor A."/>
            <person name="Grigoriev I.V."/>
            <person name="Nagy L.G."/>
            <person name="Martin F."/>
            <person name="Kauserud H."/>
        </authorList>
    </citation>
    <scope>NUCLEOTIDE SEQUENCE</scope>
    <source>
        <strain evidence="2">CBHHK002</strain>
    </source>
</reference>